<comment type="similarity">
    <text evidence="5">Belongs to the RimM family.</text>
</comment>
<dbReference type="HAMAP" id="MF_00014">
    <property type="entry name" value="Ribosome_mat_RimM"/>
    <property type="match status" value="1"/>
</dbReference>
<dbReference type="Pfam" id="PF01782">
    <property type="entry name" value="RimM"/>
    <property type="match status" value="1"/>
</dbReference>
<evidence type="ECO:0000259" key="7">
    <source>
        <dbReference type="Pfam" id="PF24986"/>
    </source>
</evidence>
<dbReference type="Proteomes" id="UP001056539">
    <property type="component" value="Chromosome"/>
</dbReference>
<keyword evidence="4 5" id="KW-0143">Chaperone</keyword>
<evidence type="ECO:0000313" key="9">
    <source>
        <dbReference type="Proteomes" id="UP001056539"/>
    </source>
</evidence>
<evidence type="ECO:0000256" key="5">
    <source>
        <dbReference type="HAMAP-Rule" id="MF_00014"/>
    </source>
</evidence>
<comment type="domain">
    <text evidence="5">The PRC barrel domain binds ribosomal protein uS19.</text>
</comment>
<name>A0AAX3BAS0_9SPIR</name>
<dbReference type="EMBL" id="CP073355">
    <property type="protein sequence ID" value="URA09382.1"/>
    <property type="molecule type" value="Genomic_DNA"/>
</dbReference>
<reference evidence="8" key="2">
    <citation type="submission" date="2022-06" db="EMBL/GenBank/DDBJ databases">
        <title>Thermospira aquatica gen. nov., sp. nov.</title>
        <authorList>
            <person name="Ben Ali Gam Z."/>
            <person name="Labat M."/>
        </authorList>
    </citation>
    <scope>NUCLEOTIDE SEQUENCE</scope>
    <source>
        <strain evidence="8">F1F22</strain>
    </source>
</reference>
<dbReference type="KEGG" id="taqu:KDW03_07755"/>
<dbReference type="GO" id="GO:0005737">
    <property type="term" value="C:cytoplasm"/>
    <property type="evidence" value="ECO:0007669"/>
    <property type="project" value="UniProtKB-SubCell"/>
</dbReference>
<gene>
    <name evidence="5 8" type="primary">rimM</name>
    <name evidence="8" type="ORF">KDW03_07755</name>
</gene>
<dbReference type="InterPro" id="IPR011961">
    <property type="entry name" value="RimM"/>
</dbReference>
<dbReference type="GO" id="GO:0043022">
    <property type="term" value="F:ribosome binding"/>
    <property type="evidence" value="ECO:0007669"/>
    <property type="project" value="InterPro"/>
</dbReference>
<evidence type="ECO:0000256" key="2">
    <source>
        <dbReference type="ARBA" id="ARBA00022517"/>
    </source>
</evidence>
<evidence type="ECO:0000256" key="3">
    <source>
        <dbReference type="ARBA" id="ARBA00022552"/>
    </source>
</evidence>
<keyword evidence="9" id="KW-1185">Reference proteome</keyword>
<dbReference type="InterPro" id="IPR011033">
    <property type="entry name" value="PRC_barrel-like_sf"/>
</dbReference>
<dbReference type="RefSeq" id="WP_271434510.1">
    <property type="nucleotide sequence ID" value="NZ_CP073355.1"/>
</dbReference>
<dbReference type="InterPro" id="IPR036976">
    <property type="entry name" value="RimM_N_sf"/>
</dbReference>
<evidence type="ECO:0000313" key="8">
    <source>
        <dbReference type="EMBL" id="URA09382.1"/>
    </source>
</evidence>
<dbReference type="Pfam" id="PF24986">
    <property type="entry name" value="PRC_RimM"/>
    <property type="match status" value="1"/>
</dbReference>
<feature type="domain" description="RimM N-terminal" evidence="6">
    <location>
        <begin position="9"/>
        <end position="93"/>
    </location>
</feature>
<keyword evidence="3 5" id="KW-0698">rRNA processing</keyword>
<organism evidence="8 9">
    <name type="scientific">Thermospira aquatica</name>
    <dbReference type="NCBI Taxonomy" id="2828656"/>
    <lineage>
        <taxon>Bacteria</taxon>
        <taxon>Pseudomonadati</taxon>
        <taxon>Spirochaetota</taxon>
        <taxon>Spirochaetia</taxon>
        <taxon>Brevinematales</taxon>
        <taxon>Thermospiraceae</taxon>
        <taxon>Thermospira</taxon>
    </lineage>
</organism>
<comment type="function">
    <text evidence="5">An accessory protein needed during the final step in the assembly of 30S ribosomal subunit, possibly for assembly of the head region. Essential for efficient processing of 16S rRNA. May be needed both before and after RbfA during the maturation of 16S rRNA. It has affinity for free ribosomal 30S subunits but not for 70S ribosomes.</text>
</comment>
<dbReference type="NCBIfam" id="TIGR02273">
    <property type="entry name" value="16S_RimM"/>
    <property type="match status" value="1"/>
</dbReference>
<comment type="subunit">
    <text evidence="5">Binds ribosomal protein uS19.</text>
</comment>
<dbReference type="Gene3D" id="2.40.30.60">
    <property type="entry name" value="RimM"/>
    <property type="match status" value="1"/>
</dbReference>
<keyword evidence="2 5" id="KW-0690">Ribosome biogenesis</keyword>
<dbReference type="Gene3D" id="2.30.30.240">
    <property type="entry name" value="PRC-barrel domain"/>
    <property type="match status" value="1"/>
</dbReference>
<dbReference type="PANTHER" id="PTHR33692">
    <property type="entry name" value="RIBOSOME MATURATION FACTOR RIMM"/>
    <property type="match status" value="1"/>
</dbReference>
<dbReference type="GO" id="GO:0005840">
    <property type="term" value="C:ribosome"/>
    <property type="evidence" value="ECO:0007669"/>
    <property type="project" value="InterPro"/>
</dbReference>
<dbReference type="InterPro" id="IPR002676">
    <property type="entry name" value="RimM_N"/>
</dbReference>
<dbReference type="GO" id="GO:0042274">
    <property type="term" value="P:ribosomal small subunit biogenesis"/>
    <property type="evidence" value="ECO:0007669"/>
    <property type="project" value="UniProtKB-UniRule"/>
</dbReference>
<protein>
    <recommendedName>
        <fullName evidence="5">Ribosome maturation factor RimM</fullName>
    </recommendedName>
</protein>
<dbReference type="SUPFAM" id="SSF50447">
    <property type="entry name" value="Translation proteins"/>
    <property type="match status" value="1"/>
</dbReference>
<reference evidence="8" key="1">
    <citation type="submission" date="2021-04" db="EMBL/GenBank/DDBJ databases">
        <authorList>
            <person name="Postec A."/>
        </authorList>
    </citation>
    <scope>NUCLEOTIDE SEQUENCE</scope>
    <source>
        <strain evidence="8">F1F22</strain>
    </source>
</reference>
<feature type="domain" description="Ribosome maturation factor RimM PRC barrel" evidence="7">
    <location>
        <begin position="106"/>
        <end position="166"/>
    </location>
</feature>
<sequence length="172" mass="19757">MIKEPLVLIGRFTRPYGLKGQIKVQWYVDTIEDLEAFSRFYIEDRKAIGGYKEISFLEIKEYQKAYVATVAGMEDRTHAETLVGKAIYVSEEDLPVLPEGEFYIRDILGCEVLYEGEVFGVVDNFFEVGPRTLFIVRMKSGKSLAVPYEPRYFVKVDRVAKKIEASHLAELL</sequence>
<keyword evidence="1 5" id="KW-0963">Cytoplasm</keyword>
<dbReference type="PANTHER" id="PTHR33692:SF1">
    <property type="entry name" value="RIBOSOME MATURATION FACTOR RIMM"/>
    <property type="match status" value="1"/>
</dbReference>
<accession>A0AAX3BAS0</accession>
<dbReference type="SUPFAM" id="SSF50346">
    <property type="entry name" value="PRC-barrel domain"/>
    <property type="match status" value="1"/>
</dbReference>
<proteinExistence type="inferred from homology"/>
<dbReference type="AlphaFoldDB" id="A0AAX3BAS0"/>
<dbReference type="InterPro" id="IPR056792">
    <property type="entry name" value="PRC_RimM"/>
</dbReference>
<evidence type="ECO:0000256" key="4">
    <source>
        <dbReference type="ARBA" id="ARBA00023186"/>
    </source>
</evidence>
<evidence type="ECO:0000259" key="6">
    <source>
        <dbReference type="Pfam" id="PF01782"/>
    </source>
</evidence>
<comment type="subcellular location">
    <subcellularLocation>
        <location evidence="5">Cytoplasm</location>
    </subcellularLocation>
</comment>
<evidence type="ECO:0000256" key="1">
    <source>
        <dbReference type="ARBA" id="ARBA00022490"/>
    </source>
</evidence>
<dbReference type="InterPro" id="IPR009000">
    <property type="entry name" value="Transl_B-barrel_sf"/>
</dbReference>
<dbReference type="GO" id="GO:0006364">
    <property type="term" value="P:rRNA processing"/>
    <property type="evidence" value="ECO:0007669"/>
    <property type="project" value="UniProtKB-UniRule"/>
</dbReference>